<dbReference type="KEGG" id="psuu:Psuf_085820"/>
<feature type="compositionally biased region" description="Basic and acidic residues" evidence="1">
    <location>
        <begin position="49"/>
        <end position="58"/>
    </location>
</feature>
<keyword evidence="3" id="KW-1185">Reference proteome</keyword>
<dbReference type="Proteomes" id="UP000503011">
    <property type="component" value="Chromosome"/>
</dbReference>
<evidence type="ECO:0000313" key="3">
    <source>
        <dbReference type="Proteomes" id="UP000503011"/>
    </source>
</evidence>
<feature type="region of interest" description="Disordered" evidence="1">
    <location>
        <begin position="29"/>
        <end position="61"/>
    </location>
</feature>
<evidence type="ECO:0000313" key="2">
    <source>
        <dbReference type="EMBL" id="BCB91269.1"/>
    </source>
</evidence>
<dbReference type="AlphaFoldDB" id="A0A6F8YYV6"/>
<reference evidence="2 3" key="1">
    <citation type="submission" date="2020-03" db="EMBL/GenBank/DDBJ databases">
        <title>Whole genome shotgun sequence of Phytohabitans suffuscus NBRC 105367.</title>
        <authorList>
            <person name="Komaki H."/>
            <person name="Tamura T."/>
        </authorList>
    </citation>
    <scope>NUCLEOTIDE SEQUENCE [LARGE SCALE GENOMIC DNA]</scope>
    <source>
        <strain evidence="2 3">NBRC 105367</strain>
    </source>
</reference>
<organism evidence="2 3">
    <name type="scientific">Phytohabitans suffuscus</name>
    <dbReference type="NCBI Taxonomy" id="624315"/>
    <lineage>
        <taxon>Bacteria</taxon>
        <taxon>Bacillati</taxon>
        <taxon>Actinomycetota</taxon>
        <taxon>Actinomycetes</taxon>
        <taxon>Micromonosporales</taxon>
        <taxon>Micromonosporaceae</taxon>
    </lineage>
</organism>
<reference evidence="2 3" key="2">
    <citation type="submission" date="2020-03" db="EMBL/GenBank/DDBJ databases">
        <authorList>
            <person name="Ichikawa N."/>
            <person name="Kimura A."/>
            <person name="Kitahashi Y."/>
            <person name="Uohara A."/>
        </authorList>
    </citation>
    <scope>NUCLEOTIDE SEQUENCE [LARGE SCALE GENOMIC DNA]</scope>
    <source>
        <strain evidence="2 3">NBRC 105367</strain>
    </source>
</reference>
<accession>A0A6F8YYV6</accession>
<protein>
    <submittedName>
        <fullName evidence="2">Uncharacterized protein</fullName>
    </submittedName>
</protein>
<proteinExistence type="predicted"/>
<dbReference type="EMBL" id="AP022871">
    <property type="protein sequence ID" value="BCB91269.1"/>
    <property type="molecule type" value="Genomic_DNA"/>
</dbReference>
<name>A0A6F8YYV6_9ACTN</name>
<sequence length="103" mass="11226">MRNMTAAATLETMYGAIVTAHRKRRWLTTAVEREGENEAEDEYGAGDEAPGHEDRGDPEGVPEVAVLEQVDVVVEPHKRLRLTDPLGPEEGSSRRCTGPGSRG</sequence>
<feature type="region of interest" description="Disordered" evidence="1">
    <location>
        <begin position="76"/>
        <end position="103"/>
    </location>
</feature>
<gene>
    <name evidence="2" type="ORF">Psuf_085820</name>
</gene>
<evidence type="ECO:0000256" key="1">
    <source>
        <dbReference type="SAM" id="MobiDB-lite"/>
    </source>
</evidence>